<reference evidence="1 2" key="1">
    <citation type="submission" date="2019-12" db="EMBL/GenBank/DDBJ databases">
        <title>Spirosoma sp. HMF4905 genome sequencing and assembly.</title>
        <authorList>
            <person name="Kang H."/>
            <person name="Cha I."/>
            <person name="Kim H."/>
            <person name="Joh K."/>
        </authorList>
    </citation>
    <scope>NUCLEOTIDE SEQUENCE [LARGE SCALE GENOMIC DNA]</scope>
    <source>
        <strain evidence="1 2">HMF4905</strain>
    </source>
</reference>
<sequence length="114" mass="13450">MRVLAIIISIFFCFSCEKNDVFQSETDEHFSILKEEIESMPEIPVNFYWESQDRSQFTTPPVTTCLTSEVRFEKPYIIANGVKFHAYYWTRTENKIDASNRTIISMIMAFNKEN</sequence>
<dbReference type="EMBL" id="WPIN01000025">
    <property type="protein sequence ID" value="MVM35649.1"/>
    <property type="molecule type" value="Genomic_DNA"/>
</dbReference>
<comment type="caution">
    <text evidence="1">The sequence shown here is derived from an EMBL/GenBank/DDBJ whole genome shotgun (WGS) entry which is preliminary data.</text>
</comment>
<gene>
    <name evidence="1" type="ORF">GO755_36880</name>
</gene>
<organism evidence="1 2">
    <name type="scientific">Spirosoma arboris</name>
    <dbReference type="NCBI Taxonomy" id="2682092"/>
    <lineage>
        <taxon>Bacteria</taxon>
        <taxon>Pseudomonadati</taxon>
        <taxon>Bacteroidota</taxon>
        <taxon>Cytophagia</taxon>
        <taxon>Cytophagales</taxon>
        <taxon>Cytophagaceae</taxon>
        <taxon>Spirosoma</taxon>
    </lineage>
</organism>
<proteinExistence type="predicted"/>
<dbReference type="Proteomes" id="UP000436006">
    <property type="component" value="Unassembled WGS sequence"/>
</dbReference>
<keyword evidence="2" id="KW-1185">Reference proteome</keyword>
<dbReference type="AlphaFoldDB" id="A0A7K1SPC6"/>
<evidence type="ECO:0000313" key="2">
    <source>
        <dbReference type="Proteomes" id="UP000436006"/>
    </source>
</evidence>
<accession>A0A7K1SPC6</accession>
<dbReference type="RefSeq" id="WP_157590452.1">
    <property type="nucleotide sequence ID" value="NZ_WPIN01000025.1"/>
</dbReference>
<evidence type="ECO:0000313" key="1">
    <source>
        <dbReference type="EMBL" id="MVM35649.1"/>
    </source>
</evidence>
<name>A0A7K1SPC6_9BACT</name>
<protein>
    <submittedName>
        <fullName evidence="1">Uncharacterized protein</fullName>
    </submittedName>
</protein>